<comment type="catalytic activity">
    <reaction evidence="5">
        <text>3'-dephospho-CoA + ATP = ADP + CoA + H(+)</text>
        <dbReference type="Rhea" id="RHEA:18245"/>
        <dbReference type="ChEBI" id="CHEBI:15378"/>
        <dbReference type="ChEBI" id="CHEBI:30616"/>
        <dbReference type="ChEBI" id="CHEBI:57287"/>
        <dbReference type="ChEBI" id="CHEBI:57328"/>
        <dbReference type="ChEBI" id="CHEBI:456216"/>
        <dbReference type="EC" id="2.7.1.24"/>
    </reaction>
</comment>
<dbReference type="SUPFAM" id="SSF52540">
    <property type="entry name" value="P-loop containing nucleoside triphosphate hydrolases"/>
    <property type="match status" value="1"/>
</dbReference>
<dbReference type="EMBL" id="JAJNCT010000003">
    <property type="protein sequence ID" value="MCD2163725.1"/>
    <property type="molecule type" value="Genomic_DNA"/>
</dbReference>
<dbReference type="GO" id="GO:0015937">
    <property type="term" value="P:coenzyme A biosynthetic process"/>
    <property type="evidence" value="ECO:0007669"/>
    <property type="project" value="UniProtKB-UniRule"/>
</dbReference>
<feature type="binding site" evidence="5">
    <location>
        <begin position="12"/>
        <end position="17"/>
    </location>
    <ligand>
        <name>ATP</name>
        <dbReference type="ChEBI" id="CHEBI:30616"/>
    </ligand>
</feature>
<comment type="caution">
    <text evidence="7">The sequence shown here is derived from an EMBL/GenBank/DDBJ whole genome shotgun (WGS) entry which is preliminary data.</text>
</comment>
<organism evidence="7 8">
    <name type="scientific">Comamonas koreensis</name>
    <dbReference type="NCBI Taxonomy" id="160825"/>
    <lineage>
        <taxon>Bacteria</taxon>
        <taxon>Pseudomonadati</taxon>
        <taxon>Pseudomonadota</taxon>
        <taxon>Betaproteobacteria</taxon>
        <taxon>Burkholderiales</taxon>
        <taxon>Comamonadaceae</taxon>
        <taxon>Comamonas</taxon>
    </lineage>
</organism>
<proteinExistence type="inferred from homology"/>
<dbReference type="AlphaFoldDB" id="A0AAW4XRF7"/>
<dbReference type="Gene3D" id="3.40.50.300">
    <property type="entry name" value="P-loop containing nucleotide triphosphate hydrolases"/>
    <property type="match status" value="1"/>
</dbReference>
<comment type="pathway">
    <text evidence="5">Cofactor biosynthesis; coenzyme A biosynthesis; CoA from (R)-pantothenate: step 5/5.</text>
</comment>
<comment type="function">
    <text evidence="5">Catalyzes the phosphorylation of the 3'-hydroxyl group of dephosphocoenzyme A to form coenzyme A.</text>
</comment>
<evidence type="ECO:0000313" key="7">
    <source>
        <dbReference type="EMBL" id="MCD2163725.1"/>
    </source>
</evidence>
<gene>
    <name evidence="5 7" type="primary">coaE</name>
    <name evidence="7" type="ORF">LPW39_01075</name>
</gene>
<dbReference type="InterPro" id="IPR027417">
    <property type="entry name" value="P-loop_NTPase"/>
</dbReference>
<comment type="subcellular location">
    <subcellularLocation>
        <location evidence="5">Cytoplasm</location>
    </subcellularLocation>
</comment>
<dbReference type="EC" id="2.7.1.24" evidence="5 6"/>
<dbReference type="CDD" id="cd02022">
    <property type="entry name" value="DPCK"/>
    <property type="match status" value="1"/>
</dbReference>
<keyword evidence="3 5" id="KW-0067">ATP-binding</keyword>
<dbReference type="NCBIfam" id="TIGR00152">
    <property type="entry name" value="dephospho-CoA kinase"/>
    <property type="match status" value="1"/>
</dbReference>
<evidence type="ECO:0000256" key="1">
    <source>
        <dbReference type="ARBA" id="ARBA00009018"/>
    </source>
</evidence>
<dbReference type="GO" id="GO:0004140">
    <property type="term" value="F:dephospho-CoA kinase activity"/>
    <property type="evidence" value="ECO:0007669"/>
    <property type="project" value="UniProtKB-UniRule"/>
</dbReference>
<dbReference type="GO" id="GO:0005524">
    <property type="term" value="F:ATP binding"/>
    <property type="evidence" value="ECO:0007669"/>
    <property type="project" value="UniProtKB-UniRule"/>
</dbReference>
<dbReference type="Pfam" id="PF01121">
    <property type="entry name" value="CoaE"/>
    <property type="match status" value="1"/>
</dbReference>
<keyword evidence="8" id="KW-1185">Reference proteome</keyword>
<dbReference type="Proteomes" id="UP001199260">
    <property type="component" value="Unassembled WGS sequence"/>
</dbReference>
<evidence type="ECO:0000313" key="8">
    <source>
        <dbReference type="Proteomes" id="UP001199260"/>
    </source>
</evidence>
<keyword evidence="5 7" id="KW-0808">Transferase</keyword>
<dbReference type="PANTHER" id="PTHR10695:SF46">
    <property type="entry name" value="BIFUNCTIONAL COENZYME A SYNTHASE-RELATED"/>
    <property type="match status" value="1"/>
</dbReference>
<dbReference type="GO" id="GO:0005737">
    <property type="term" value="C:cytoplasm"/>
    <property type="evidence" value="ECO:0007669"/>
    <property type="project" value="UniProtKB-SubCell"/>
</dbReference>
<evidence type="ECO:0000256" key="6">
    <source>
        <dbReference type="NCBIfam" id="TIGR00152"/>
    </source>
</evidence>
<keyword evidence="5 7" id="KW-0418">Kinase</keyword>
<keyword evidence="4 5" id="KW-0173">Coenzyme A biosynthesis</keyword>
<name>A0AAW4XRF7_9BURK</name>
<dbReference type="PANTHER" id="PTHR10695">
    <property type="entry name" value="DEPHOSPHO-COA KINASE-RELATED"/>
    <property type="match status" value="1"/>
</dbReference>
<accession>A0AAW4XRF7</accession>
<evidence type="ECO:0000256" key="5">
    <source>
        <dbReference type="HAMAP-Rule" id="MF_00376"/>
    </source>
</evidence>
<dbReference type="PROSITE" id="PS51219">
    <property type="entry name" value="DPCK"/>
    <property type="match status" value="1"/>
</dbReference>
<sequence length="209" mass="23093">MRPRIGVTGGIGSGKSTVAQGFAQWGCYVIDADRIARELTLPGGAAIAPIAAQMGAHFINADGALDRAQMREAAFRDPAYKARLEGILHPLIRQQIDQQYQHACSATDAPLVIFDIPLLAESSQWSPRLDQVIVVDCQESTQIARVQQRNQLTQAAIEAIMAQQASRLQRLRKADWVLWNETLSLQALGEAVFDLYNELIANYRLLQPD</sequence>
<comment type="similarity">
    <text evidence="1 5">Belongs to the CoaE family.</text>
</comment>
<protein>
    <recommendedName>
        <fullName evidence="5 6">Dephospho-CoA kinase</fullName>
        <ecNumber evidence="5 6">2.7.1.24</ecNumber>
    </recommendedName>
    <alternativeName>
        <fullName evidence="5">Dephosphocoenzyme A kinase</fullName>
    </alternativeName>
</protein>
<dbReference type="RefSeq" id="WP_230770592.1">
    <property type="nucleotide sequence ID" value="NZ_JAJNCT010000003.1"/>
</dbReference>
<reference evidence="7 8" key="1">
    <citation type="submission" date="2021-11" db="EMBL/GenBank/DDBJ databases">
        <title>Genome sequence.</title>
        <authorList>
            <person name="Sun Q."/>
        </authorList>
    </citation>
    <scope>NUCLEOTIDE SEQUENCE [LARGE SCALE GENOMIC DNA]</scope>
    <source>
        <strain evidence="7 8">KCTC 12005</strain>
    </source>
</reference>
<evidence type="ECO:0000256" key="4">
    <source>
        <dbReference type="ARBA" id="ARBA00022993"/>
    </source>
</evidence>
<evidence type="ECO:0000256" key="2">
    <source>
        <dbReference type="ARBA" id="ARBA00022741"/>
    </source>
</evidence>
<keyword evidence="2 5" id="KW-0547">Nucleotide-binding</keyword>
<dbReference type="HAMAP" id="MF_00376">
    <property type="entry name" value="Dephospho_CoA_kinase"/>
    <property type="match status" value="1"/>
</dbReference>
<keyword evidence="5" id="KW-0963">Cytoplasm</keyword>
<evidence type="ECO:0000256" key="3">
    <source>
        <dbReference type="ARBA" id="ARBA00022840"/>
    </source>
</evidence>
<dbReference type="InterPro" id="IPR001977">
    <property type="entry name" value="Depp_CoAkinase"/>
</dbReference>